<evidence type="ECO:0000256" key="2">
    <source>
        <dbReference type="ARBA" id="ARBA00022723"/>
    </source>
</evidence>
<dbReference type="SUPFAM" id="SSF109854">
    <property type="entry name" value="DinB/YfiT-like putative metalloenzymes"/>
    <property type="match status" value="1"/>
</dbReference>
<dbReference type="EMBL" id="JBHSMJ010000031">
    <property type="protein sequence ID" value="MFC5451246.1"/>
    <property type="molecule type" value="Genomic_DNA"/>
</dbReference>
<sequence length="153" mass="17583">MTNEPTNTQQVMNRWKMHRNALLELVELLPEKGGSWSPWEGALTTTELIHHLAWTPDFFFSAMDEREMIIPPVPTTLSEARELLKQLTEKHEKKIASYSESDLQRNATIELLKITEPGVDILHRLIGHEAHHKGQLYVYARMLGVKPPFYVAG</sequence>
<evidence type="ECO:0000313" key="3">
    <source>
        <dbReference type="EMBL" id="MFC5451246.1"/>
    </source>
</evidence>
<comment type="caution">
    <text evidence="3">The sequence shown here is derived from an EMBL/GenBank/DDBJ whole genome shotgun (WGS) entry which is preliminary data.</text>
</comment>
<accession>A0ABW0KFC6</accession>
<keyword evidence="2" id="KW-0479">Metal-binding</keyword>
<keyword evidence="4" id="KW-1185">Reference proteome</keyword>
<dbReference type="Gene3D" id="1.20.120.450">
    <property type="entry name" value="dinb family like domain"/>
    <property type="match status" value="1"/>
</dbReference>
<protein>
    <submittedName>
        <fullName evidence="3">DinB family protein</fullName>
    </submittedName>
</protein>
<organism evidence="3 4">
    <name type="scientific">Paenibacillus aestuarii</name>
    <dbReference type="NCBI Taxonomy" id="516965"/>
    <lineage>
        <taxon>Bacteria</taxon>
        <taxon>Bacillati</taxon>
        <taxon>Bacillota</taxon>
        <taxon>Bacilli</taxon>
        <taxon>Bacillales</taxon>
        <taxon>Paenibacillaceae</taxon>
        <taxon>Paenibacillus</taxon>
    </lineage>
</organism>
<dbReference type="Pfam" id="PF05163">
    <property type="entry name" value="DinB"/>
    <property type="match status" value="1"/>
</dbReference>
<evidence type="ECO:0000313" key="4">
    <source>
        <dbReference type="Proteomes" id="UP001596044"/>
    </source>
</evidence>
<reference evidence="4" key="1">
    <citation type="journal article" date="2019" name="Int. J. Syst. Evol. Microbiol.">
        <title>The Global Catalogue of Microorganisms (GCM) 10K type strain sequencing project: providing services to taxonomists for standard genome sequencing and annotation.</title>
        <authorList>
            <consortium name="The Broad Institute Genomics Platform"/>
            <consortium name="The Broad Institute Genome Sequencing Center for Infectious Disease"/>
            <person name="Wu L."/>
            <person name="Ma J."/>
        </authorList>
    </citation>
    <scope>NUCLEOTIDE SEQUENCE [LARGE SCALE GENOMIC DNA]</scope>
    <source>
        <strain evidence="4">KACC 11904</strain>
    </source>
</reference>
<dbReference type="Proteomes" id="UP001596044">
    <property type="component" value="Unassembled WGS sequence"/>
</dbReference>
<dbReference type="InterPro" id="IPR034660">
    <property type="entry name" value="DinB/YfiT-like"/>
</dbReference>
<dbReference type="RefSeq" id="WP_270878030.1">
    <property type="nucleotide sequence ID" value="NZ_JAQFVF010000015.1"/>
</dbReference>
<gene>
    <name evidence="3" type="ORF">ACFPOG_23710</name>
</gene>
<dbReference type="InterPro" id="IPR007837">
    <property type="entry name" value="DinB"/>
</dbReference>
<name>A0ABW0KFC6_9BACL</name>
<evidence type="ECO:0000256" key="1">
    <source>
        <dbReference type="ARBA" id="ARBA00008635"/>
    </source>
</evidence>
<proteinExistence type="inferred from homology"/>
<comment type="similarity">
    <text evidence="1">Belongs to the DinB family.</text>
</comment>